<dbReference type="InterPro" id="IPR011624">
    <property type="entry name" value="Metal-dep_PHydrolase_7TM_extra"/>
</dbReference>
<protein>
    <submittedName>
        <fullName evidence="4">HDIG domain-containing protein</fullName>
    </submittedName>
</protein>
<dbReference type="PANTHER" id="PTHR36442">
    <property type="entry name" value="CYCLIC-DI-AMP PHOSPHODIESTERASE PGPH"/>
    <property type="match status" value="1"/>
</dbReference>
<dbReference type="InterPro" id="IPR006675">
    <property type="entry name" value="HDIG_dom"/>
</dbReference>
<feature type="transmembrane region" description="Helical" evidence="2">
    <location>
        <begin position="437"/>
        <end position="460"/>
    </location>
</feature>
<dbReference type="EMBL" id="QZKI01000120">
    <property type="protein sequence ID" value="RJP66020.1"/>
    <property type="molecule type" value="Genomic_DNA"/>
</dbReference>
<evidence type="ECO:0000256" key="1">
    <source>
        <dbReference type="SAM" id="MobiDB-lite"/>
    </source>
</evidence>
<feature type="transmembrane region" description="Helical" evidence="2">
    <location>
        <begin position="368"/>
        <end position="385"/>
    </location>
</feature>
<comment type="caution">
    <text evidence="4">The sequence shown here is derived from an EMBL/GenBank/DDBJ whole genome shotgun (WGS) entry which is preliminary data.</text>
</comment>
<dbReference type="Proteomes" id="UP000285961">
    <property type="component" value="Unassembled WGS sequence"/>
</dbReference>
<accession>A0A419ERA6</accession>
<evidence type="ECO:0000256" key="2">
    <source>
        <dbReference type="SAM" id="Phobius"/>
    </source>
</evidence>
<feature type="transmembrane region" description="Helical" evidence="2">
    <location>
        <begin position="390"/>
        <end position="406"/>
    </location>
</feature>
<reference evidence="4 5" key="1">
    <citation type="journal article" date="2017" name="ISME J.">
        <title>Energy and carbon metabolisms in a deep terrestrial subsurface fluid microbial community.</title>
        <authorList>
            <person name="Momper L."/>
            <person name="Jungbluth S.P."/>
            <person name="Lee M.D."/>
            <person name="Amend J.P."/>
        </authorList>
    </citation>
    <scope>NUCLEOTIDE SEQUENCE [LARGE SCALE GENOMIC DNA]</scope>
    <source>
        <strain evidence="4">SURF_17</strain>
    </source>
</reference>
<dbReference type="SMART" id="SM00471">
    <property type="entry name" value="HDc"/>
    <property type="match status" value="1"/>
</dbReference>
<gene>
    <name evidence="4" type="ORF">C4532_16650</name>
</gene>
<feature type="region of interest" description="Disordered" evidence="1">
    <location>
        <begin position="737"/>
        <end position="764"/>
    </location>
</feature>
<keyword evidence="2" id="KW-1133">Transmembrane helix</keyword>
<dbReference type="InterPro" id="IPR011621">
    <property type="entry name" value="Metal-dep_PHydrolase_7TM_intra"/>
</dbReference>
<feature type="domain" description="HD/PDEase" evidence="3">
    <location>
        <begin position="521"/>
        <end position="678"/>
    </location>
</feature>
<evidence type="ECO:0000259" key="3">
    <source>
        <dbReference type="SMART" id="SM00471"/>
    </source>
</evidence>
<dbReference type="Pfam" id="PF07697">
    <property type="entry name" value="7TMR-HDED"/>
    <property type="match status" value="1"/>
</dbReference>
<dbReference type="PANTHER" id="PTHR36442:SF1">
    <property type="entry name" value="CYCLIC-DI-AMP PHOSPHODIESTERASE PGPH"/>
    <property type="match status" value="1"/>
</dbReference>
<dbReference type="CDD" id="cd00077">
    <property type="entry name" value="HDc"/>
    <property type="match status" value="1"/>
</dbReference>
<organism evidence="4 5">
    <name type="scientific">Candidatus Abyssobacteria bacterium SURF_17</name>
    <dbReference type="NCBI Taxonomy" id="2093361"/>
    <lineage>
        <taxon>Bacteria</taxon>
        <taxon>Pseudomonadati</taxon>
        <taxon>Candidatus Hydrogenedentota</taxon>
        <taxon>Candidatus Abyssobacteria</taxon>
    </lineage>
</organism>
<name>A0A419ERA6_9BACT</name>
<feature type="transmembrane region" description="Helical" evidence="2">
    <location>
        <begin position="342"/>
        <end position="362"/>
    </location>
</feature>
<feature type="transmembrane region" description="Helical" evidence="2">
    <location>
        <begin position="310"/>
        <end position="330"/>
    </location>
</feature>
<feature type="transmembrane region" description="Helical" evidence="2">
    <location>
        <begin position="30"/>
        <end position="48"/>
    </location>
</feature>
<evidence type="ECO:0000313" key="4">
    <source>
        <dbReference type="EMBL" id="RJP66020.1"/>
    </source>
</evidence>
<dbReference type="NCBIfam" id="TIGR00277">
    <property type="entry name" value="HDIG"/>
    <property type="match status" value="1"/>
</dbReference>
<dbReference type="InterPro" id="IPR052722">
    <property type="entry name" value="PgpH_phosphodiesterase"/>
</dbReference>
<dbReference type="SUPFAM" id="SSF109604">
    <property type="entry name" value="HD-domain/PDEase-like"/>
    <property type="match status" value="1"/>
</dbReference>
<feature type="compositionally biased region" description="Basic and acidic residues" evidence="1">
    <location>
        <begin position="737"/>
        <end position="746"/>
    </location>
</feature>
<proteinExistence type="predicted"/>
<keyword evidence="2" id="KW-0812">Transmembrane</keyword>
<dbReference type="AlphaFoldDB" id="A0A419ERA6"/>
<sequence>MAKNGQRPKKKPPKPGLEGRIQGLSARRFINLRSIGLALLFVVTLYLISPGLRLRWVKFREGDFPEKSILAQVRFEVTDLEATRLARERAAGLTPPVYVLDHERARSSVTDAKLQFDKIEQDVLNPVFERDERIALISKYMPSSTSETTLDYLAGLDQTRLDSLRTASIETLREVLDRGVLSDVPGSAKAIAIYEKSSNQQGLIRVEDVLTLKKVPEVIQESAAKRFPNSSRQQRALRELTLPFITNTLSFDEKRTQEAQEESRRLTAPVTKVFSKNEEIVQAGHKITPEDLLELEAHAQALSKANRPQVYVGNALMLAMVFACFLLYLRRYRPEVFLSQKALLLVSVLMLLTLITGKLVIVVGIPDVWLYLVPVAAGGILLSALVDDRLAIVYSFFIGVLYAVQGGHRFDLFVIAVLGSLAGVYFLKTIRKRSDIFWPGIVVSGVNVVIITALKLIGGIGEDIEFFSALIAGASNGLITAIGVVPGSLIPLEGMFGIATNIRLLELSDLNHPLLKRLAMEAPGTYHHSLMVGNMAEAAAEQIGANSLLARVGSYYHDVGKMNKPLYFSENQREGKNKHDEITPTMSSLVLIAHVKEGTELAREHRLNEPILQFIQQHHGTSLMPYFYQKALEQDPTHTVKEDNFRYPGPKPQSREAAICMLADGVEAASRTLVNPTHGRIKGLVEKIINNKFVDSQLDECDLTLKDLHKIADSFTRVLGGYLHSRVEYPEEQTIPEIKEKFESTDTKVGAKAASKPRANSRSN</sequence>
<dbReference type="Pfam" id="PF01966">
    <property type="entry name" value="HD"/>
    <property type="match status" value="1"/>
</dbReference>
<evidence type="ECO:0000313" key="5">
    <source>
        <dbReference type="Proteomes" id="UP000285961"/>
    </source>
</evidence>
<keyword evidence="2" id="KW-0472">Membrane</keyword>
<dbReference type="InterPro" id="IPR003607">
    <property type="entry name" value="HD/PDEase_dom"/>
</dbReference>
<feature type="transmembrane region" description="Helical" evidence="2">
    <location>
        <begin position="412"/>
        <end position="430"/>
    </location>
</feature>
<dbReference type="Pfam" id="PF07698">
    <property type="entry name" value="7TM-7TMR_HD"/>
    <property type="match status" value="1"/>
</dbReference>
<dbReference type="Gene3D" id="1.10.3210.10">
    <property type="entry name" value="Hypothetical protein af1432"/>
    <property type="match status" value="1"/>
</dbReference>
<dbReference type="InterPro" id="IPR006674">
    <property type="entry name" value="HD_domain"/>
</dbReference>